<accession>A0A7M6DRD8</accession>
<evidence type="ECO:0000313" key="1">
    <source>
        <dbReference type="EnsemblMetazoa" id="CLYHEMP024743.1"/>
    </source>
</evidence>
<name>A0A7M6DRD8_9CNID</name>
<reference evidence="1" key="1">
    <citation type="submission" date="2021-01" db="UniProtKB">
        <authorList>
            <consortium name="EnsemblMetazoa"/>
        </authorList>
    </citation>
    <scope>IDENTIFICATION</scope>
</reference>
<dbReference type="EnsemblMetazoa" id="CLYHEMT024743.1">
    <property type="protein sequence ID" value="CLYHEMP024743.1"/>
    <property type="gene ID" value="CLYHEMG024743"/>
</dbReference>
<keyword evidence="2" id="KW-1185">Reference proteome</keyword>
<sequence>EGGSSLSPDLRYETGLFPFFPHDIESINIRKKSATQKNPTIVSTNSPAKYLRPNLKKICIDSVDLFDLQLTGLQEGKQPIDIEITNCNLQLPKDSDFLNV</sequence>
<organism evidence="1 2">
    <name type="scientific">Clytia hemisphaerica</name>
    <dbReference type="NCBI Taxonomy" id="252671"/>
    <lineage>
        <taxon>Eukaryota</taxon>
        <taxon>Metazoa</taxon>
        <taxon>Cnidaria</taxon>
        <taxon>Hydrozoa</taxon>
        <taxon>Hydroidolina</taxon>
        <taxon>Leptothecata</taxon>
        <taxon>Obeliida</taxon>
        <taxon>Clytiidae</taxon>
        <taxon>Clytia</taxon>
    </lineage>
</organism>
<protein>
    <submittedName>
        <fullName evidence="1">Uncharacterized protein</fullName>
    </submittedName>
</protein>
<proteinExistence type="predicted"/>
<evidence type="ECO:0000313" key="2">
    <source>
        <dbReference type="Proteomes" id="UP000594262"/>
    </source>
</evidence>
<dbReference type="AlphaFoldDB" id="A0A7M6DRD8"/>
<dbReference type="Proteomes" id="UP000594262">
    <property type="component" value="Unplaced"/>
</dbReference>